<evidence type="ECO:0000313" key="2">
    <source>
        <dbReference type="EMBL" id="CAF4361926.1"/>
    </source>
</evidence>
<evidence type="ECO:0000256" key="1">
    <source>
        <dbReference type="SAM" id="MobiDB-lite"/>
    </source>
</evidence>
<accession>A0A820LSM2</accession>
<feature type="non-terminal residue" evidence="2">
    <location>
        <position position="1"/>
    </location>
</feature>
<reference evidence="2" key="1">
    <citation type="submission" date="2021-02" db="EMBL/GenBank/DDBJ databases">
        <authorList>
            <person name="Nowell W R."/>
        </authorList>
    </citation>
    <scope>NUCLEOTIDE SEQUENCE</scope>
</reference>
<protein>
    <submittedName>
        <fullName evidence="2">Uncharacterized protein</fullName>
    </submittedName>
</protein>
<evidence type="ECO:0000313" key="3">
    <source>
        <dbReference type="Proteomes" id="UP000663823"/>
    </source>
</evidence>
<dbReference type="EMBL" id="CAJOAX010067402">
    <property type="protein sequence ID" value="CAF4361926.1"/>
    <property type="molecule type" value="Genomic_DNA"/>
</dbReference>
<name>A0A820LSM2_9BILA</name>
<proteinExistence type="predicted"/>
<organism evidence="2 3">
    <name type="scientific">Rotaria sordida</name>
    <dbReference type="NCBI Taxonomy" id="392033"/>
    <lineage>
        <taxon>Eukaryota</taxon>
        <taxon>Metazoa</taxon>
        <taxon>Spiralia</taxon>
        <taxon>Gnathifera</taxon>
        <taxon>Rotifera</taxon>
        <taxon>Eurotatoria</taxon>
        <taxon>Bdelloidea</taxon>
        <taxon>Philodinida</taxon>
        <taxon>Philodinidae</taxon>
        <taxon>Rotaria</taxon>
    </lineage>
</organism>
<sequence>VSDDLNHNSNIQELRRSSRIRNKTTITNDNNSDNMIAKSSITQHEKETGHHMDWSNFQESLLIKAYEPELNKTTHSVPLLVFPDGLPRVLLPNPDL</sequence>
<feature type="compositionally biased region" description="Polar residues" evidence="1">
    <location>
        <begin position="23"/>
        <end position="42"/>
    </location>
</feature>
<dbReference type="Proteomes" id="UP000663823">
    <property type="component" value="Unassembled WGS sequence"/>
</dbReference>
<dbReference type="AlphaFoldDB" id="A0A820LSM2"/>
<comment type="caution">
    <text evidence="2">The sequence shown here is derived from an EMBL/GenBank/DDBJ whole genome shotgun (WGS) entry which is preliminary data.</text>
</comment>
<gene>
    <name evidence="2" type="ORF">OTI717_LOCUS43877</name>
</gene>
<feature type="region of interest" description="Disordered" evidence="1">
    <location>
        <begin position="1"/>
        <end position="49"/>
    </location>
</feature>